<keyword evidence="4" id="KW-0285">Flavoprotein</keyword>
<dbReference type="GO" id="GO:0016740">
    <property type="term" value="F:transferase activity"/>
    <property type="evidence" value="ECO:0007669"/>
    <property type="project" value="UniProtKB-KW"/>
</dbReference>
<organism evidence="11">
    <name type="scientific">marine metagenome</name>
    <dbReference type="NCBI Taxonomy" id="408172"/>
    <lineage>
        <taxon>unclassified sequences</taxon>
        <taxon>metagenomes</taxon>
        <taxon>ecological metagenomes</taxon>
    </lineage>
</organism>
<dbReference type="PANTHER" id="PTHR30040:SF2">
    <property type="entry name" value="FAD:PROTEIN FMN TRANSFERASE"/>
    <property type="match status" value="1"/>
</dbReference>
<dbReference type="PANTHER" id="PTHR30040">
    <property type="entry name" value="THIAMINE BIOSYNTHESIS LIPOPROTEIN APBE"/>
    <property type="match status" value="1"/>
</dbReference>
<protein>
    <recommendedName>
        <fullName evidence="3">FAD:protein FMN transferase</fullName>
        <ecNumber evidence="2">2.7.1.180</ecNumber>
    </recommendedName>
    <alternativeName>
        <fullName evidence="9">Flavin transferase</fullName>
    </alternativeName>
</protein>
<dbReference type="GO" id="GO:0046872">
    <property type="term" value="F:metal ion binding"/>
    <property type="evidence" value="ECO:0007669"/>
    <property type="project" value="UniProtKB-KW"/>
</dbReference>
<gene>
    <name evidence="11" type="ORF">METZ01_LOCUS65991</name>
</gene>
<keyword evidence="8" id="KW-0460">Magnesium</keyword>
<evidence type="ECO:0000256" key="2">
    <source>
        <dbReference type="ARBA" id="ARBA00011955"/>
    </source>
</evidence>
<dbReference type="InterPro" id="IPR024932">
    <property type="entry name" value="ApbE"/>
</dbReference>
<evidence type="ECO:0000256" key="6">
    <source>
        <dbReference type="ARBA" id="ARBA00022723"/>
    </source>
</evidence>
<evidence type="ECO:0000313" key="11">
    <source>
        <dbReference type="EMBL" id="SVA13137.1"/>
    </source>
</evidence>
<evidence type="ECO:0000256" key="9">
    <source>
        <dbReference type="ARBA" id="ARBA00031306"/>
    </source>
</evidence>
<dbReference type="Pfam" id="PF02424">
    <property type="entry name" value="ApbE"/>
    <property type="match status" value="1"/>
</dbReference>
<evidence type="ECO:0000256" key="7">
    <source>
        <dbReference type="ARBA" id="ARBA00022827"/>
    </source>
</evidence>
<dbReference type="AlphaFoldDB" id="A0A381TEI6"/>
<comment type="cofactor">
    <cofactor evidence="1">
        <name>Mg(2+)</name>
        <dbReference type="ChEBI" id="CHEBI:18420"/>
    </cofactor>
</comment>
<reference evidence="11" key="1">
    <citation type="submission" date="2018-05" db="EMBL/GenBank/DDBJ databases">
        <authorList>
            <person name="Lanie J.A."/>
            <person name="Ng W.-L."/>
            <person name="Kazmierczak K.M."/>
            <person name="Andrzejewski T.M."/>
            <person name="Davidsen T.M."/>
            <person name="Wayne K.J."/>
            <person name="Tettelin H."/>
            <person name="Glass J.I."/>
            <person name="Rusch D."/>
            <person name="Podicherti R."/>
            <person name="Tsui H.-C.T."/>
            <person name="Winkler M.E."/>
        </authorList>
    </citation>
    <scope>NUCLEOTIDE SEQUENCE</scope>
</reference>
<dbReference type="PIRSF" id="PIRSF006268">
    <property type="entry name" value="ApbE"/>
    <property type="match status" value="1"/>
</dbReference>
<keyword evidence="6" id="KW-0479">Metal-binding</keyword>
<keyword evidence="5" id="KW-0808">Transferase</keyword>
<evidence type="ECO:0000256" key="3">
    <source>
        <dbReference type="ARBA" id="ARBA00016337"/>
    </source>
</evidence>
<sequence length="354" mass="39402">MILFQVNRISMNNISSIVFFISLWCISCSNQPSQIELSGFTMGTTYNVKIIPGKHSVPSTKIIKQKIDSVLISVNYQMSTYLFDSEITQFNNHESTSAFTVSKEFALVVERALYWSKLTDGAFDITLVPLLYLWGFGPGQANELGDIFPAKNVVQKRRKHVGYEKLKTNKYDIQKIDPFIKIDLNAIAKGFGVDAVYSFLESIGMNNIMVEIGGEVRTKGKNRKNEPWMIAVETPDLESSGNKTINWALPLKSKAMATSGDYKNYYEIDGIRYSHEIDPRTGYPAKTGIASATVVASNCMDADALATALIIMGVESGLQFIEKLDGVEAFLILREGNDNNYRTIKSSGMKISTL</sequence>
<name>A0A381TEI6_9ZZZZ</name>
<keyword evidence="7" id="KW-0274">FAD</keyword>
<accession>A0A381TEI6</accession>
<evidence type="ECO:0000256" key="8">
    <source>
        <dbReference type="ARBA" id="ARBA00022842"/>
    </source>
</evidence>
<dbReference type="SUPFAM" id="SSF143631">
    <property type="entry name" value="ApbE-like"/>
    <property type="match status" value="1"/>
</dbReference>
<dbReference type="EC" id="2.7.1.180" evidence="2"/>
<dbReference type="InterPro" id="IPR003374">
    <property type="entry name" value="ApbE-like_sf"/>
</dbReference>
<evidence type="ECO:0000256" key="5">
    <source>
        <dbReference type="ARBA" id="ARBA00022679"/>
    </source>
</evidence>
<evidence type="ECO:0000256" key="10">
    <source>
        <dbReference type="ARBA" id="ARBA00048540"/>
    </source>
</evidence>
<evidence type="ECO:0000256" key="4">
    <source>
        <dbReference type="ARBA" id="ARBA00022630"/>
    </source>
</evidence>
<evidence type="ECO:0000256" key="1">
    <source>
        <dbReference type="ARBA" id="ARBA00001946"/>
    </source>
</evidence>
<dbReference type="Gene3D" id="3.10.520.10">
    <property type="entry name" value="ApbE-like domains"/>
    <property type="match status" value="1"/>
</dbReference>
<dbReference type="EMBL" id="UINC01004277">
    <property type="protein sequence ID" value="SVA13137.1"/>
    <property type="molecule type" value="Genomic_DNA"/>
</dbReference>
<comment type="catalytic activity">
    <reaction evidence="10">
        <text>L-threonyl-[protein] + FAD = FMN-L-threonyl-[protein] + AMP + H(+)</text>
        <dbReference type="Rhea" id="RHEA:36847"/>
        <dbReference type="Rhea" id="RHEA-COMP:11060"/>
        <dbReference type="Rhea" id="RHEA-COMP:11061"/>
        <dbReference type="ChEBI" id="CHEBI:15378"/>
        <dbReference type="ChEBI" id="CHEBI:30013"/>
        <dbReference type="ChEBI" id="CHEBI:57692"/>
        <dbReference type="ChEBI" id="CHEBI:74257"/>
        <dbReference type="ChEBI" id="CHEBI:456215"/>
        <dbReference type="EC" id="2.7.1.180"/>
    </reaction>
</comment>
<proteinExistence type="predicted"/>